<dbReference type="InterPro" id="IPR051031">
    <property type="entry name" value="RING-box_E3_Ubiquitin_Ligase"/>
</dbReference>
<evidence type="ECO:0000256" key="1">
    <source>
        <dbReference type="ARBA" id="ARBA00013928"/>
    </source>
</evidence>
<evidence type="ECO:0000256" key="2">
    <source>
        <dbReference type="ARBA" id="ARBA00022618"/>
    </source>
</evidence>
<dbReference type="PROSITE" id="PS50089">
    <property type="entry name" value="ZF_RING_2"/>
    <property type="match status" value="1"/>
</dbReference>
<keyword evidence="6" id="KW-0833">Ubl conjugation pathway</keyword>
<dbReference type="CDD" id="cd16456">
    <property type="entry name" value="RING-H2_APC11"/>
    <property type="match status" value="1"/>
</dbReference>
<evidence type="ECO:0000313" key="12">
    <source>
        <dbReference type="Proteomes" id="UP000078512"/>
    </source>
</evidence>
<evidence type="ECO:0000256" key="7">
    <source>
        <dbReference type="ARBA" id="ARBA00022833"/>
    </source>
</evidence>
<dbReference type="AlphaFoldDB" id="A0A197JWU6"/>
<dbReference type="GO" id="GO:0051301">
    <property type="term" value="P:cell division"/>
    <property type="evidence" value="ECO:0007669"/>
    <property type="project" value="UniProtKB-KW"/>
</dbReference>
<dbReference type="STRING" id="1314771.A0A197JWU6"/>
<keyword evidence="12" id="KW-1185">Reference proteome</keyword>
<dbReference type="SUPFAM" id="SSF57850">
    <property type="entry name" value="RING/U-box"/>
    <property type="match status" value="1"/>
</dbReference>
<dbReference type="Proteomes" id="UP000078512">
    <property type="component" value="Unassembled WGS sequence"/>
</dbReference>
<dbReference type="GO" id="GO:0005680">
    <property type="term" value="C:anaphase-promoting complex"/>
    <property type="evidence" value="ECO:0007669"/>
    <property type="project" value="EnsemblFungi"/>
</dbReference>
<keyword evidence="4 9" id="KW-0863">Zinc-finger</keyword>
<dbReference type="PANTHER" id="PTHR11210">
    <property type="entry name" value="RING BOX"/>
    <property type="match status" value="1"/>
</dbReference>
<dbReference type="EMBL" id="KV442039">
    <property type="protein sequence ID" value="OAQ29787.1"/>
    <property type="molecule type" value="Genomic_DNA"/>
</dbReference>
<dbReference type="InterPro" id="IPR001841">
    <property type="entry name" value="Znf_RING"/>
</dbReference>
<dbReference type="InterPro" id="IPR024991">
    <property type="entry name" value="RING-H2_APC11"/>
</dbReference>
<dbReference type="GO" id="GO:0061630">
    <property type="term" value="F:ubiquitin protein ligase activity"/>
    <property type="evidence" value="ECO:0007669"/>
    <property type="project" value="InterPro"/>
</dbReference>
<evidence type="ECO:0000256" key="3">
    <source>
        <dbReference type="ARBA" id="ARBA00022723"/>
    </source>
</evidence>
<keyword evidence="2" id="KW-0132">Cell division</keyword>
<sequence>MGLKIKVKRWHTVAFWEWNSIDSSEVCGICQSPFDACCADCKIPGDQCPLLWGKCKHCFHLHCISKWLETNNDGICPLDRQPFEAAT</sequence>
<keyword evidence="8" id="KW-0131">Cell cycle</keyword>
<dbReference type="GO" id="GO:0097602">
    <property type="term" value="F:cullin family protein binding"/>
    <property type="evidence" value="ECO:0007669"/>
    <property type="project" value="InterPro"/>
</dbReference>
<evidence type="ECO:0000256" key="4">
    <source>
        <dbReference type="ARBA" id="ARBA00022771"/>
    </source>
</evidence>
<gene>
    <name evidence="11" type="ORF">K457DRAFT_137668</name>
</gene>
<protein>
    <recommendedName>
        <fullName evidence="1">Anaphase-promoting complex subunit 11</fullName>
    </recommendedName>
</protein>
<proteinExistence type="predicted"/>
<reference evidence="11 12" key="1">
    <citation type="submission" date="2016-05" db="EMBL/GenBank/DDBJ databases">
        <title>Genome sequencing reveals origins of a unique bacterial endosymbiosis in the earliest lineages of terrestrial Fungi.</title>
        <authorList>
            <consortium name="DOE Joint Genome Institute"/>
            <person name="Uehling J."/>
            <person name="Gryganskyi A."/>
            <person name="Hameed K."/>
            <person name="Tschaplinski T."/>
            <person name="Misztal P."/>
            <person name="Wu S."/>
            <person name="Desiro A."/>
            <person name="Vande Pol N."/>
            <person name="Du Z.-Y."/>
            <person name="Zienkiewicz A."/>
            <person name="Zienkiewicz K."/>
            <person name="Morin E."/>
            <person name="Tisserant E."/>
            <person name="Splivallo R."/>
            <person name="Hainaut M."/>
            <person name="Henrissat B."/>
            <person name="Ohm R."/>
            <person name="Kuo A."/>
            <person name="Yan J."/>
            <person name="Lipzen A."/>
            <person name="Nolan M."/>
            <person name="Labutti K."/>
            <person name="Barry K."/>
            <person name="Goldstein A."/>
            <person name="Labbe J."/>
            <person name="Schadt C."/>
            <person name="Tuskan G."/>
            <person name="Grigoriev I."/>
            <person name="Martin F."/>
            <person name="Vilgalys R."/>
            <person name="Bonito G."/>
        </authorList>
    </citation>
    <scope>NUCLEOTIDE SEQUENCE [LARGE SCALE GENOMIC DNA]</scope>
    <source>
        <strain evidence="11 12">AG-77</strain>
    </source>
</reference>
<evidence type="ECO:0000259" key="10">
    <source>
        <dbReference type="PROSITE" id="PS50089"/>
    </source>
</evidence>
<evidence type="ECO:0000256" key="8">
    <source>
        <dbReference type="ARBA" id="ARBA00023306"/>
    </source>
</evidence>
<dbReference type="OrthoDB" id="1681166at2759"/>
<dbReference type="GO" id="GO:0008270">
    <property type="term" value="F:zinc ion binding"/>
    <property type="evidence" value="ECO:0007669"/>
    <property type="project" value="UniProtKB-KW"/>
</dbReference>
<dbReference type="Pfam" id="PF12861">
    <property type="entry name" value="zf-ANAPC11"/>
    <property type="match status" value="1"/>
</dbReference>
<feature type="domain" description="RING-type" evidence="10">
    <location>
        <begin position="27"/>
        <end position="80"/>
    </location>
</feature>
<dbReference type="Gene3D" id="3.30.40.10">
    <property type="entry name" value="Zinc/RING finger domain, C3HC4 (zinc finger)"/>
    <property type="match status" value="1"/>
</dbReference>
<dbReference type="InterPro" id="IPR013083">
    <property type="entry name" value="Znf_RING/FYVE/PHD"/>
</dbReference>
<keyword evidence="7" id="KW-0862">Zinc</keyword>
<keyword evidence="5" id="KW-0498">Mitosis</keyword>
<evidence type="ECO:0000256" key="9">
    <source>
        <dbReference type="PROSITE-ProRule" id="PRU00175"/>
    </source>
</evidence>
<accession>A0A197JWU6</accession>
<evidence type="ECO:0000313" key="11">
    <source>
        <dbReference type="EMBL" id="OAQ29787.1"/>
    </source>
</evidence>
<dbReference type="GO" id="GO:0031145">
    <property type="term" value="P:anaphase-promoting complex-dependent catabolic process"/>
    <property type="evidence" value="ECO:0007669"/>
    <property type="project" value="InterPro"/>
</dbReference>
<evidence type="ECO:0000256" key="6">
    <source>
        <dbReference type="ARBA" id="ARBA00022786"/>
    </source>
</evidence>
<name>A0A197JWU6_9FUNG</name>
<evidence type="ECO:0000256" key="5">
    <source>
        <dbReference type="ARBA" id="ARBA00022776"/>
    </source>
</evidence>
<keyword evidence="3" id="KW-0479">Metal-binding</keyword>
<organism evidence="11 12">
    <name type="scientific">Linnemannia elongata AG-77</name>
    <dbReference type="NCBI Taxonomy" id="1314771"/>
    <lineage>
        <taxon>Eukaryota</taxon>
        <taxon>Fungi</taxon>
        <taxon>Fungi incertae sedis</taxon>
        <taxon>Mucoromycota</taxon>
        <taxon>Mortierellomycotina</taxon>
        <taxon>Mortierellomycetes</taxon>
        <taxon>Mortierellales</taxon>
        <taxon>Mortierellaceae</taxon>
        <taxon>Linnemannia</taxon>
    </lineage>
</organism>